<evidence type="ECO:0000256" key="5">
    <source>
        <dbReference type="ARBA" id="ARBA00022692"/>
    </source>
</evidence>
<dbReference type="PRINTS" id="PR00019">
    <property type="entry name" value="LEURICHRPT"/>
</dbReference>
<dbReference type="GO" id="GO:0012505">
    <property type="term" value="C:endomembrane system"/>
    <property type="evidence" value="ECO:0007669"/>
    <property type="project" value="UniProtKB-SubCell"/>
</dbReference>
<evidence type="ECO:0000256" key="9">
    <source>
        <dbReference type="ARBA" id="ARBA00023136"/>
    </source>
</evidence>
<dbReference type="AlphaFoldDB" id="F6I3E3"/>
<keyword evidence="6" id="KW-0732">Signal</keyword>
<evidence type="ECO:0000256" key="2">
    <source>
        <dbReference type="ARBA" id="ARBA00009592"/>
    </source>
</evidence>
<keyword evidence="14" id="KW-1185">Reference proteome</keyword>
<keyword evidence="4" id="KW-0433">Leucine-rich repeat</keyword>
<dbReference type="SMART" id="SM00369">
    <property type="entry name" value="LRR_TYP"/>
    <property type="match status" value="11"/>
</dbReference>
<evidence type="ECO:0000256" key="3">
    <source>
        <dbReference type="ARBA" id="ARBA00022475"/>
    </source>
</evidence>
<dbReference type="InterPro" id="IPR001611">
    <property type="entry name" value="Leu-rich_rpt"/>
</dbReference>
<protein>
    <recommendedName>
        <fullName evidence="12">IPO4/5-like TPR repeats domain-containing protein</fullName>
    </recommendedName>
</protein>
<dbReference type="HOGENOM" id="CLU_000288_18_3_1"/>
<dbReference type="PaxDb" id="29760-VIT_09s0070g00620.t01"/>
<dbReference type="InterPro" id="IPR032675">
    <property type="entry name" value="LRR_dom_sf"/>
</dbReference>
<dbReference type="Gene3D" id="3.80.10.10">
    <property type="entry name" value="Ribonuclease Inhibitor"/>
    <property type="match status" value="4"/>
</dbReference>
<dbReference type="EMBL" id="FN596740">
    <property type="protein sequence ID" value="CCB61461.1"/>
    <property type="molecule type" value="Genomic_DNA"/>
</dbReference>
<dbReference type="SUPFAM" id="SSF52058">
    <property type="entry name" value="L domain-like"/>
    <property type="match status" value="3"/>
</dbReference>
<dbReference type="FunFam" id="3.80.10.10:FF:000213">
    <property type="entry name" value="Tyrosine-sulfated glycopeptide receptor 1"/>
    <property type="match status" value="1"/>
</dbReference>
<dbReference type="eggNOG" id="KOG2171">
    <property type="taxonomic scope" value="Eukaryota"/>
</dbReference>
<name>F6I3E3_VITVI</name>
<dbReference type="Proteomes" id="UP000009183">
    <property type="component" value="Chromosome 9"/>
</dbReference>
<reference evidence="14" key="1">
    <citation type="journal article" date="2007" name="Nature">
        <title>The grapevine genome sequence suggests ancestral hexaploidization in major angiosperm phyla.</title>
        <authorList>
            <consortium name="The French-Italian Public Consortium for Grapevine Genome Characterization."/>
            <person name="Jaillon O."/>
            <person name="Aury J.-M."/>
            <person name="Noel B."/>
            <person name="Policriti A."/>
            <person name="Clepet C."/>
            <person name="Casagrande A."/>
            <person name="Choisne N."/>
            <person name="Aubourg S."/>
            <person name="Vitulo N."/>
            <person name="Jubin C."/>
            <person name="Vezzi A."/>
            <person name="Legeai F."/>
            <person name="Hugueney P."/>
            <person name="Dasilva C."/>
            <person name="Horner D."/>
            <person name="Mica E."/>
            <person name="Jublot D."/>
            <person name="Poulain J."/>
            <person name="Bruyere C."/>
            <person name="Billault A."/>
            <person name="Segurens B."/>
            <person name="Gouyvenoux M."/>
            <person name="Ugarte E."/>
            <person name="Cattonaro F."/>
            <person name="Anthouard V."/>
            <person name="Vico V."/>
            <person name="Del Fabbro C."/>
            <person name="Alaux M."/>
            <person name="Di Gaspero G."/>
            <person name="Dumas V."/>
            <person name="Felice N."/>
            <person name="Paillard S."/>
            <person name="Juman I."/>
            <person name="Moroldo M."/>
            <person name="Scalabrin S."/>
            <person name="Canaguier A."/>
            <person name="Le Clainche I."/>
            <person name="Malacrida G."/>
            <person name="Durand E."/>
            <person name="Pesole G."/>
            <person name="Laucou V."/>
            <person name="Chatelet P."/>
            <person name="Merdinoglu D."/>
            <person name="Delledonne M."/>
            <person name="Pezzotti M."/>
            <person name="Lecharny A."/>
            <person name="Scarpelli C."/>
            <person name="Artiguenave F."/>
            <person name="Pe M.E."/>
            <person name="Valle G."/>
            <person name="Morgante M."/>
            <person name="Caboche M."/>
            <person name="Adam-Blondon A.-F."/>
            <person name="Weissenbach J."/>
            <person name="Quetier F."/>
            <person name="Wincker P."/>
        </authorList>
    </citation>
    <scope>NUCLEOTIDE SEQUENCE [LARGE SCALE GENOMIC DNA]</scope>
    <source>
        <strain evidence="14">cv. Pinot noir / PN40024</strain>
    </source>
</reference>
<keyword evidence="8" id="KW-1133">Transmembrane helix</keyword>
<dbReference type="InterPro" id="IPR057672">
    <property type="entry name" value="TPR_IPO4/5"/>
</dbReference>
<dbReference type="InterPro" id="IPR051502">
    <property type="entry name" value="RLP_Defense_Trigger"/>
</dbReference>
<evidence type="ECO:0000256" key="4">
    <source>
        <dbReference type="ARBA" id="ARBA00022614"/>
    </source>
</evidence>
<evidence type="ECO:0000256" key="8">
    <source>
        <dbReference type="ARBA" id="ARBA00022989"/>
    </source>
</evidence>
<organism evidence="13 14">
    <name type="scientific">Vitis vinifera</name>
    <name type="common">Grape</name>
    <dbReference type="NCBI Taxonomy" id="29760"/>
    <lineage>
        <taxon>Eukaryota</taxon>
        <taxon>Viridiplantae</taxon>
        <taxon>Streptophyta</taxon>
        <taxon>Embryophyta</taxon>
        <taxon>Tracheophyta</taxon>
        <taxon>Spermatophyta</taxon>
        <taxon>Magnoliopsida</taxon>
        <taxon>eudicotyledons</taxon>
        <taxon>Gunneridae</taxon>
        <taxon>Pentapetalae</taxon>
        <taxon>rosids</taxon>
        <taxon>Vitales</taxon>
        <taxon>Vitaceae</taxon>
        <taxon>Viteae</taxon>
        <taxon>Vitis</taxon>
    </lineage>
</organism>
<dbReference type="FunFam" id="3.80.10.10:FF:000095">
    <property type="entry name" value="LRR receptor-like serine/threonine-protein kinase GSO1"/>
    <property type="match status" value="1"/>
</dbReference>
<comment type="subcellular location">
    <subcellularLocation>
        <location evidence="1">Cell membrane</location>
    </subcellularLocation>
    <subcellularLocation>
        <location evidence="11">Endomembrane system</location>
        <topology evidence="11">Single-pass membrane protein</topology>
    </subcellularLocation>
</comment>
<sequence>MSHLKSLSLAGNHLNGSLQNQDFASLSNLEILDLSYNSFSGILPSSIRLMSSLKSLSLAGNQLNGSLPNQGFCQLNKLQELDLNSNFFQGILPPCLNNLTSLRLLDLSHNLFSGNVSSSLLPSLTSLEYIDLSYNLFEGPFSFNSFANHSNLQVVIHGSDNNKFEIETEYPVGWVPLFQLKVLVLSNYKLIGDFPGFLRYQFRLTVVDLSHNNLTGSFPNWLLENNTRLEYLVLRNNSLMGQLLPLRPNSRITSLDISDNRLVGELQQNVANMIPNIEHLNLSNNGFEGILPSSIAEMSSLWSLDLSANSFSGEVPKQLLVAKDLEFLKLSNNKFHGEIFSRDFNLTSLEFLHLDNNQFKGTLSNVISRSSWLRVLDVSNNNMSGEIPSWIGNMTDLTTLVLGNNSFKGKLPPEISQLQRLEFLDVSQNTLSGSLPSLKSIEYLKHLHLQGNMFTGLIPRDFLNSSNLLTLDIRDNRLFGSIPNSISRLLELRIFLLRGNLLSGFIPNQLCHLTKISLMDLSNNNFSGSIPKCFGHIQFGDFKTEHNAHRDEVDEVEFVTKNRSNSYGGGILDFMSGLDLSCNNLTGEIPRELGMLSSILALNLSHNQLKGSVPKSFSKLSQIESLDLSYNKLSGEIPPEFIGLNFLEVFNVAHNNISGRVPDMKEQFGTFGESSYEDNPFLCGPMLKRKCNTSIESPNSPSQPSQESEAKWYDIDHRKNAKSISKKLCDTVSELASSILLENGWPNLLSFMFQCMTFDSTKLQEAVFLIFAQLAQYIEETLVSHIKHPYSMFLQSLTSSLSSNVKIAALSDAINFIQCLSSSTDRDRFQDLLPAMMRTITEALNCGQKATTKEALKLLIELVGTEPWFLRLQLVDVVGSMLQIAKAETLEEGTRHLAVEFMIALAEARERAPGMMRKLS</sequence>
<dbReference type="InterPro" id="IPR003591">
    <property type="entry name" value="Leu-rich_rpt_typical-subtyp"/>
</dbReference>
<accession>F6I3E3</accession>
<dbReference type="SMART" id="SM00365">
    <property type="entry name" value="LRR_SD22"/>
    <property type="match status" value="6"/>
</dbReference>
<evidence type="ECO:0000259" key="12">
    <source>
        <dbReference type="Pfam" id="PF25780"/>
    </source>
</evidence>
<dbReference type="Pfam" id="PF25780">
    <property type="entry name" value="TPR_IPO5"/>
    <property type="match status" value="1"/>
</dbReference>
<keyword evidence="7" id="KW-0677">Repeat</keyword>
<dbReference type="eggNOG" id="KOG0619">
    <property type="taxonomic scope" value="Eukaryota"/>
</dbReference>
<evidence type="ECO:0000256" key="7">
    <source>
        <dbReference type="ARBA" id="ARBA00022737"/>
    </source>
</evidence>
<keyword evidence="5" id="KW-0812">Transmembrane</keyword>
<dbReference type="Pfam" id="PF13855">
    <property type="entry name" value="LRR_8"/>
    <property type="match status" value="4"/>
</dbReference>
<keyword evidence="9" id="KW-0472">Membrane</keyword>
<dbReference type="GO" id="GO:0005886">
    <property type="term" value="C:plasma membrane"/>
    <property type="evidence" value="ECO:0007669"/>
    <property type="project" value="UniProtKB-SubCell"/>
</dbReference>
<dbReference type="InterPro" id="IPR011989">
    <property type="entry name" value="ARM-like"/>
</dbReference>
<dbReference type="InParanoid" id="F6I3E3"/>
<evidence type="ECO:0000256" key="6">
    <source>
        <dbReference type="ARBA" id="ARBA00022729"/>
    </source>
</evidence>
<proteinExistence type="inferred from homology"/>
<dbReference type="PANTHER" id="PTHR48062:SF52">
    <property type="entry name" value="RECEPTOR-LIKE PROTEIN 8-RELATED"/>
    <property type="match status" value="1"/>
</dbReference>
<dbReference type="STRING" id="29760.F6I3E3"/>
<keyword evidence="3" id="KW-1003">Cell membrane</keyword>
<dbReference type="InterPro" id="IPR016024">
    <property type="entry name" value="ARM-type_fold"/>
</dbReference>
<evidence type="ECO:0000313" key="13">
    <source>
        <dbReference type="EMBL" id="CCB61461.1"/>
    </source>
</evidence>
<evidence type="ECO:0000256" key="11">
    <source>
        <dbReference type="ARBA" id="ARBA00037847"/>
    </source>
</evidence>
<dbReference type="Pfam" id="PF00560">
    <property type="entry name" value="LRR_1"/>
    <property type="match status" value="5"/>
</dbReference>
<dbReference type="Gene3D" id="1.25.10.10">
    <property type="entry name" value="Leucine-rich Repeat Variant"/>
    <property type="match status" value="1"/>
</dbReference>
<comment type="similarity">
    <text evidence="2">Belongs to the RLP family.</text>
</comment>
<evidence type="ECO:0000256" key="10">
    <source>
        <dbReference type="ARBA" id="ARBA00023180"/>
    </source>
</evidence>
<evidence type="ECO:0000313" key="14">
    <source>
        <dbReference type="Proteomes" id="UP000009183"/>
    </source>
</evidence>
<gene>
    <name evidence="13" type="ordered locus">VIT_09s0070g00620</name>
</gene>
<keyword evidence="10" id="KW-0325">Glycoprotein</keyword>
<dbReference type="SUPFAM" id="SSF48371">
    <property type="entry name" value="ARM repeat"/>
    <property type="match status" value="1"/>
</dbReference>
<evidence type="ECO:0000256" key="1">
    <source>
        <dbReference type="ARBA" id="ARBA00004236"/>
    </source>
</evidence>
<dbReference type="PANTHER" id="PTHR48062">
    <property type="entry name" value="RECEPTOR-LIKE PROTEIN 14"/>
    <property type="match status" value="1"/>
</dbReference>
<feature type="domain" description="IPO4/5-like TPR repeats" evidence="12">
    <location>
        <begin position="722"/>
        <end position="878"/>
    </location>
</feature>